<dbReference type="PROSITE" id="PS50931">
    <property type="entry name" value="HTH_LYSR"/>
    <property type="match status" value="1"/>
</dbReference>
<dbReference type="Pfam" id="PF00126">
    <property type="entry name" value="HTH_1"/>
    <property type="match status" value="1"/>
</dbReference>
<evidence type="ECO:0000256" key="3">
    <source>
        <dbReference type="ARBA" id="ARBA00023125"/>
    </source>
</evidence>
<dbReference type="Pfam" id="PF03466">
    <property type="entry name" value="LysR_substrate"/>
    <property type="match status" value="1"/>
</dbReference>
<dbReference type="PRINTS" id="PR00039">
    <property type="entry name" value="HTHLYSR"/>
</dbReference>
<dbReference type="PANTHER" id="PTHR30126">
    <property type="entry name" value="HTH-TYPE TRANSCRIPTIONAL REGULATOR"/>
    <property type="match status" value="1"/>
</dbReference>
<protein>
    <submittedName>
        <fullName evidence="6">LysR family transcriptional regulator</fullName>
    </submittedName>
</protein>
<proteinExistence type="inferred from homology"/>
<dbReference type="EMBL" id="JAANXN010000008">
    <property type="protein sequence ID" value="MDF8371421.1"/>
    <property type="molecule type" value="Genomic_DNA"/>
</dbReference>
<accession>A0ABD4XJR6</accession>
<keyword evidence="4" id="KW-0804">Transcription</keyword>
<evidence type="ECO:0000313" key="7">
    <source>
        <dbReference type="Proteomes" id="UP001215461"/>
    </source>
</evidence>
<dbReference type="InterPro" id="IPR036388">
    <property type="entry name" value="WH-like_DNA-bd_sf"/>
</dbReference>
<gene>
    <name evidence="6" type="ORF">G9403_07160</name>
</gene>
<dbReference type="Gene3D" id="3.40.190.290">
    <property type="match status" value="1"/>
</dbReference>
<keyword evidence="3" id="KW-0238">DNA-binding</keyword>
<dbReference type="Gene3D" id="1.10.10.10">
    <property type="entry name" value="Winged helix-like DNA-binding domain superfamily/Winged helix DNA-binding domain"/>
    <property type="match status" value="1"/>
</dbReference>
<evidence type="ECO:0000259" key="5">
    <source>
        <dbReference type="PROSITE" id="PS50931"/>
    </source>
</evidence>
<evidence type="ECO:0000256" key="2">
    <source>
        <dbReference type="ARBA" id="ARBA00023015"/>
    </source>
</evidence>
<dbReference type="GO" id="GO:0003677">
    <property type="term" value="F:DNA binding"/>
    <property type="evidence" value="ECO:0007669"/>
    <property type="project" value="UniProtKB-KW"/>
</dbReference>
<reference evidence="6 7" key="1">
    <citation type="submission" date="2020-03" db="EMBL/GenBank/DDBJ databases">
        <title>Comparative genomics of Weissella paramesenteroides.</title>
        <authorList>
            <person name="Kant R."/>
            <person name="Takala T."/>
            <person name="Saris P."/>
        </authorList>
    </citation>
    <scope>NUCLEOTIDE SEQUENCE [LARGE SCALE GENOMIC DNA]</scope>
    <source>
        <strain evidence="6 7">SJ27-4</strain>
    </source>
</reference>
<dbReference type="InterPro" id="IPR000847">
    <property type="entry name" value="LysR_HTH_N"/>
</dbReference>
<comment type="similarity">
    <text evidence="1">Belongs to the LysR transcriptional regulatory family.</text>
</comment>
<dbReference type="InterPro" id="IPR036390">
    <property type="entry name" value="WH_DNA-bd_sf"/>
</dbReference>
<dbReference type="SUPFAM" id="SSF53850">
    <property type="entry name" value="Periplasmic binding protein-like II"/>
    <property type="match status" value="1"/>
</dbReference>
<dbReference type="SUPFAM" id="SSF46785">
    <property type="entry name" value="Winged helix' DNA-binding domain"/>
    <property type="match status" value="1"/>
</dbReference>
<keyword evidence="2" id="KW-0805">Transcription regulation</keyword>
<dbReference type="InterPro" id="IPR005119">
    <property type="entry name" value="LysR_subst-bd"/>
</dbReference>
<evidence type="ECO:0000313" key="6">
    <source>
        <dbReference type="EMBL" id="MDF8371421.1"/>
    </source>
</evidence>
<dbReference type="PANTHER" id="PTHR30126:SF40">
    <property type="entry name" value="HTH-TYPE TRANSCRIPTIONAL REGULATOR GLTR"/>
    <property type="match status" value="1"/>
</dbReference>
<dbReference type="Proteomes" id="UP001215461">
    <property type="component" value="Unassembled WGS sequence"/>
</dbReference>
<evidence type="ECO:0000256" key="4">
    <source>
        <dbReference type="ARBA" id="ARBA00023163"/>
    </source>
</evidence>
<sequence length="297" mass="33862">MEGTGMNFKDLSYFSVLAQLKQFTAVSEQFGVTQPTITYAIKRLEEEFDSELLERHASKKSVELTRTGELVLTLAKQIQSEIAFTKEEVRLHSLKKLRFGLPPIIGNYYFLPVTRELAKMHLLPNFEAVELGSDDLMAHVKDGKLDFGLIASIDDVHIPGVNAQKVASFPFVLATTKYDMPDECYFEDVASEDFVLFNEGFIHSRVFKELTYNTEVFPHILYQTSNVEALKSVVREGLGMTLITTLALRETDHDMHYINLLNKNLPTFNIYLLTRKNVPLNDSQQAILQIIDDFINK</sequence>
<dbReference type="AlphaFoldDB" id="A0ABD4XJR6"/>
<organism evidence="6 7">
    <name type="scientific">Weissella paramesenteroides</name>
    <name type="common">Leuconostoc paramesenteroides</name>
    <dbReference type="NCBI Taxonomy" id="1249"/>
    <lineage>
        <taxon>Bacteria</taxon>
        <taxon>Bacillati</taxon>
        <taxon>Bacillota</taxon>
        <taxon>Bacilli</taxon>
        <taxon>Lactobacillales</taxon>
        <taxon>Lactobacillaceae</taxon>
        <taxon>Weissella</taxon>
    </lineage>
</organism>
<comment type="caution">
    <text evidence="6">The sequence shown here is derived from an EMBL/GenBank/DDBJ whole genome shotgun (WGS) entry which is preliminary data.</text>
</comment>
<feature type="domain" description="HTH lysR-type" evidence="5">
    <location>
        <begin position="6"/>
        <end position="65"/>
    </location>
</feature>
<name>A0ABD4XJR6_WEIPA</name>
<evidence type="ECO:0000256" key="1">
    <source>
        <dbReference type="ARBA" id="ARBA00009437"/>
    </source>
</evidence>